<reference evidence="6" key="1">
    <citation type="journal article" date="2010" name="Nature">
        <title>The Amphimedon queenslandica genome and the evolution of animal complexity.</title>
        <authorList>
            <person name="Srivastava M."/>
            <person name="Simakov O."/>
            <person name="Chapman J."/>
            <person name="Fahey B."/>
            <person name="Gauthier M.E."/>
            <person name="Mitros T."/>
            <person name="Richards G.S."/>
            <person name="Conaco C."/>
            <person name="Dacre M."/>
            <person name="Hellsten U."/>
            <person name="Larroux C."/>
            <person name="Putnam N.H."/>
            <person name="Stanke M."/>
            <person name="Adamska M."/>
            <person name="Darling A."/>
            <person name="Degnan S.M."/>
            <person name="Oakley T.H."/>
            <person name="Plachetzki D.C."/>
            <person name="Zhai Y."/>
            <person name="Adamski M."/>
            <person name="Calcino A."/>
            <person name="Cummins S.F."/>
            <person name="Goodstein D.M."/>
            <person name="Harris C."/>
            <person name="Jackson D.J."/>
            <person name="Leys S.P."/>
            <person name="Shu S."/>
            <person name="Woodcroft B.J."/>
            <person name="Vervoort M."/>
            <person name="Kosik K.S."/>
            <person name="Manning G."/>
            <person name="Degnan B.M."/>
            <person name="Rokhsar D.S."/>
        </authorList>
    </citation>
    <scope>NUCLEOTIDE SEQUENCE [LARGE SCALE GENOMIC DNA]</scope>
</reference>
<dbReference type="STRING" id="400682.A0A1X7V0B9"/>
<protein>
    <recommendedName>
        <fullName evidence="4">Micro-fibrillar-associated protein 1 C-terminal domain-containing protein</fullName>
    </recommendedName>
</protein>
<feature type="region of interest" description="Disordered" evidence="3">
    <location>
        <begin position="430"/>
        <end position="449"/>
    </location>
</feature>
<evidence type="ECO:0000313" key="6">
    <source>
        <dbReference type="Proteomes" id="UP000007879"/>
    </source>
</evidence>
<feature type="compositionally biased region" description="Basic and acidic residues" evidence="3">
    <location>
        <begin position="18"/>
        <end position="30"/>
    </location>
</feature>
<feature type="compositionally biased region" description="Basic and acidic residues" evidence="3">
    <location>
        <begin position="153"/>
        <end position="170"/>
    </location>
</feature>
<feature type="compositionally biased region" description="Acidic residues" evidence="3">
    <location>
        <begin position="87"/>
        <end position="100"/>
    </location>
</feature>
<name>A0A1X7V0B9_AMPQE</name>
<dbReference type="EnsemblMetazoa" id="Aqu2.1.33468_001">
    <property type="protein sequence ID" value="Aqu2.1.33468_001"/>
    <property type="gene ID" value="Aqu2.1.33468"/>
</dbReference>
<feature type="compositionally biased region" description="Basic and acidic residues" evidence="3">
    <location>
        <begin position="116"/>
        <end position="130"/>
    </location>
</feature>
<feature type="compositionally biased region" description="Basic and acidic residues" evidence="3">
    <location>
        <begin position="230"/>
        <end position="252"/>
    </location>
</feature>
<accession>A0A1X7V0B9</accession>
<evidence type="ECO:0000256" key="2">
    <source>
        <dbReference type="SAM" id="Coils"/>
    </source>
</evidence>
<reference evidence="5" key="2">
    <citation type="submission" date="2017-05" db="UniProtKB">
        <authorList>
            <consortium name="EnsemblMetazoa"/>
        </authorList>
    </citation>
    <scope>IDENTIFICATION</scope>
</reference>
<proteinExistence type="inferred from homology"/>
<dbReference type="Proteomes" id="UP000007879">
    <property type="component" value="Unassembled WGS sequence"/>
</dbReference>
<dbReference type="eggNOG" id="KOG1425">
    <property type="taxonomic scope" value="Eukaryota"/>
</dbReference>
<dbReference type="FunCoup" id="A0A1X7V0B9">
    <property type="interactions" value="373"/>
</dbReference>
<dbReference type="EnsemblMetazoa" id="XM_019995784.1">
    <property type="protein sequence ID" value="XP_019851343.1"/>
    <property type="gene ID" value="LOC105312554"/>
</dbReference>
<dbReference type="AlphaFoldDB" id="A0A1X7V0B9"/>
<feature type="compositionally biased region" description="Basic residues" evidence="3">
    <location>
        <begin position="440"/>
        <end position="449"/>
    </location>
</feature>
<dbReference type="KEGG" id="aqu:105312554"/>
<feature type="compositionally biased region" description="Acidic residues" evidence="3">
    <location>
        <begin position="135"/>
        <end position="152"/>
    </location>
</feature>
<gene>
    <name evidence="5" type="primary">105312554</name>
</gene>
<feature type="compositionally biased region" description="Polar residues" evidence="3">
    <location>
        <begin position="1"/>
        <end position="12"/>
    </location>
</feature>
<feature type="domain" description="Micro-fibrillar-associated protein 1 C-terminal" evidence="4">
    <location>
        <begin position="201"/>
        <end position="410"/>
    </location>
</feature>
<feature type="region of interest" description="Disordered" evidence="3">
    <location>
        <begin position="1"/>
        <end position="210"/>
    </location>
</feature>
<comment type="similarity">
    <text evidence="1">Belongs to the MFAP1 family.</text>
</comment>
<dbReference type="InParanoid" id="A0A1X7V0B9"/>
<dbReference type="PANTHER" id="PTHR15327">
    <property type="entry name" value="MICROFIBRIL-ASSOCIATED PROTEIN"/>
    <property type="match status" value="1"/>
</dbReference>
<feature type="coiled-coil region" evidence="2">
    <location>
        <begin position="288"/>
        <end position="325"/>
    </location>
</feature>
<dbReference type="InterPro" id="IPR033194">
    <property type="entry name" value="MFAP1"/>
</dbReference>
<dbReference type="OrthoDB" id="1111734at2759"/>
<keyword evidence="2" id="KW-0175">Coiled coil</keyword>
<dbReference type="InterPro" id="IPR009730">
    <property type="entry name" value="MFAP1_C"/>
</dbReference>
<feature type="region of interest" description="Disordered" evidence="3">
    <location>
        <begin position="230"/>
        <end position="254"/>
    </location>
</feature>
<evidence type="ECO:0000259" key="4">
    <source>
        <dbReference type="Pfam" id="PF06991"/>
    </source>
</evidence>
<evidence type="ECO:0000313" key="5">
    <source>
        <dbReference type="EnsemblMetazoa" id="Aqu2.1.33468_001"/>
    </source>
</evidence>
<organism evidence="5">
    <name type="scientific">Amphimedon queenslandica</name>
    <name type="common">Sponge</name>
    <dbReference type="NCBI Taxonomy" id="400682"/>
    <lineage>
        <taxon>Eukaryota</taxon>
        <taxon>Metazoa</taxon>
        <taxon>Porifera</taxon>
        <taxon>Demospongiae</taxon>
        <taxon>Heteroscleromorpha</taxon>
        <taxon>Haplosclerida</taxon>
        <taxon>Niphatidae</taxon>
        <taxon>Amphimedon</taxon>
    </lineage>
</organism>
<feature type="compositionally biased region" description="Acidic residues" evidence="3">
    <location>
        <begin position="47"/>
        <end position="61"/>
    </location>
</feature>
<keyword evidence="6" id="KW-1185">Reference proteome</keyword>
<dbReference type="Pfam" id="PF06991">
    <property type="entry name" value="MFAP1"/>
    <property type="match status" value="1"/>
</dbReference>
<feature type="compositionally biased region" description="Acidic residues" evidence="3">
    <location>
        <begin position="172"/>
        <end position="182"/>
    </location>
</feature>
<evidence type="ECO:0000256" key="1">
    <source>
        <dbReference type="ARBA" id="ARBA00008155"/>
    </source>
</evidence>
<evidence type="ECO:0000256" key="3">
    <source>
        <dbReference type="SAM" id="MobiDB-lite"/>
    </source>
</evidence>
<dbReference type="OMA" id="FHNERAG"/>
<sequence length="449" mass="53366">MESKNTLIQSTAGAVPVRNEKGELRMEKVKVTRYVSGKRPAYAQEESSSDSNEESEEEEEEKQTINNIDIETAQERLNRQRLLYSESESEEEEEEEEEEGVGGVSGEEGDDEEVELIQRKAMKEHLEERQLILLESDDEEKDDDDDDDDDEAIDRRRELMRERAKLRTQEELLADGPEEDEQEIIKKEESEESSEYEDYSDSDNEQDLRLKPVFVRKTDRVTIKDERALEQEDKRKEKERKVMEEKRKKESNRLLQQAITEDLQQEQGVDRLEEVVNTDNENEEEEYEAWKIRELQRIKRDREELEQQRKEREEMERVRNMSEEQRLSWLKSNPKTITNSQVKGNYKFLQKYYHRGVFYLDEEDEVFKRNFAEPTLEDHFDKSILPQVMQVKNFGMAGRTKYTHLVDQDTTTLDNPWTEVTPINLKFQSKGGGVSENFHKPTRKKQRTE</sequence>
<feature type="compositionally biased region" description="Acidic residues" evidence="3">
    <location>
        <begin position="190"/>
        <end position="205"/>
    </location>
</feature>